<evidence type="ECO:0000313" key="1">
    <source>
        <dbReference type="EMBL" id="KAJ0176954.1"/>
    </source>
</evidence>
<organism evidence="1 2">
    <name type="scientific">Dendrolimus kikuchii</name>
    <dbReference type="NCBI Taxonomy" id="765133"/>
    <lineage>
        <taxon>Eukaryota</taxon>
        <taxon>Metazoa</taxon>
        <taxon>Ecdysozoa</taxon>
        <taxon>Arthropoda</taxon>
        <taxon>Hexapoda</taxon>
        <taxon>Insecta</taxon>
        <taxon>Pterygota</taxon>
        <taxon>Neoptera</taxon>
        <taxon>Endopterygota</taxon>
        <taxon>Lepidoptera</taxon>
        <taxon>Glossata</taxon>
        <taxon>Ditrysia</taxon>
        <taxon>Bombycoidea</taxon>
        <taxon>Lasiocampidae</taxon>
        <taxon>Dendrolimus</taxon>
    </lineage>
</organism>
<dbReference type="EMBL" id="CM034398">
    <property type="protein sequence ID" value="KAJ0176954.1"/>
    <property type="molecule type" value="Genomic_DNA"/>
</dbReference>
<proteinExistence type="predicted"/>
<keyword evidence="2" id="KW-1185">Reference proteome</keyword>
<gene>
    <name evidence="1" type="ORF">K1T71_006963</name>
</gene>
<name>A0ACC1CZ05_9NEOP</name>
<dbReference type="Proteomes" id="UP000824533">
    <property type="component" value="Linkage Group LG12"/>
</dbReference>
<evidence type="ECO:0000313" key="2">
    <source>
        <dbReference type="Proteomes" id="UP000824533"/>
    </source>
</evidence>
<protein>
    <submittedName>
        <fullName evidence="1">Uncharacterized protein</fullName>
    </submittedName>
</protein>
<comment type="caution">
    <text evidence="1">The sequence shown here is derived from an EMBL/GenBank/DDBJ whole genome shotgun (WGS) entry which is preliminary data.</text>
</comment>
<reference evidence="1 2" key="1">
    <citation type="journal article" date="2021" name="Front. Genet.">
        <title>Chromosome-Level Genome Assembly Reveals Significant Gene Expansion in the Toll and IMD Signaling Pathways of Dendrolimus kikuchii.</title>
        <authorList>
            <person name="Zhou J."/>
            <person name="Wu P."/>
            <person name="Xiong Z."/>
            <person name="Liu N."/>
            <person name="Zhao N."/>
            <person name="Ji M."/>
            <person name="Qiu Y."/>
            <person name="Yang B."/>
        </authorList>
    </citation>
    <scope>NUCLEOTIDE SEQUENCE [LARGE SCALE GENOMIC DNA]</scope>
    <source>
        <strain evidence="1">Ann1</strain>
    </source>
</reference>
<accession>A0ACC1CZ05</accession>
<sequence>MASGDRKRPKVPRKSSKLPSDAEPCPSRFVPPARKQAGLPSMPRAGYDYELDKDSVLLRAAKNYYPEGEGEGGCSEFPPLMQAKSWTRGVPYRDSINHCKPVDSIGNCYSTSSKTMRVINMPPKRRPPPKLFGPLGPNGELQFPALKPWAEREKERREAVEAQKNKNKLQKGLVLLEDLVSGEYNRRKAAEAEAKRRRIEKRKREKVEAEIAAKEALKRHLAKLSFELPRDPDQQKEEMLKVTEEEHYRHIEPMDLKRIHYYLTTSLPRKHLPDYPIELYKRAKKEVDRQTVAIKKKLMILTYQACVRQSEADIKEFFDMAMRRCILAYILEDPEERKRLQIAFLPPLWPSHAIRAPMPWHTSFINAKQAINYRYYEANPVVVELRRLWQERYQNMFICDMNRMQEQVTFPQYPSEFTENLNRLCAATRSELVDNWLIDVADTMIKMRHHWSCYVAKRKKESTFLVEEFFKCIHGLMSKQVRDLVERSVYHFAQYFTYYSEGNNYSGPYRDYLFIKNPLLRIKPTLDQMRVQIVKWFHTIINVNIQLPSVDGIMYPGASRPWPFLMAVYPDELYMVDVINKSTRAFNANRPGPTSFLSCFQDYFYILNGQAHQELLQFFAQEPPPYLKDFSAQIYTYEALRDEILFLRRDIPLNMVMLDCGPINDTMWDTVDTLRQYIVDHFTNVNRKWNRAICNVYEEMAARASESPETTAELVELIGYILDCRDCAMFDLREKSRTTAEYVLFLMQHAHLNFEDINLNTRVFLWPLDMEDSIDLTLKTLNTKKTMAEDKLRSRKAIFEEKLKKHEKDLELFRRFDPPLLNLDLLKEVVGRVDEIFNNLMEDKYEADDIVNEEVLLDQEQSVYYSLQTMLAGVDPFHKLWHTSYDFYDGYEKWYHGPFLGLDAEQITEDVEAWWKLLYKLGKQLFEYPGAKRIADMVRNKVEKFKVLLPVLCAICNKGMRDRHWAKISELVGVEVIHGPETTLADMVEQGVHVYASQLEEIEQYASKEYSLEKALLKMKDEWVGIKFEVLSYRDTGTFILSGLDDIQQQLDDHILKSQTMRGSPYVKAFEADMVGWEEKLISMQDILDQWLQCQATWMYLEPIFSSEDIMRQMPTEARNFRDVDKEWRTIMSATQKDPMVLPATDYPGLLKKLKHNNALLDDIQRGLNDYLEKKRLFFPRFFFLSNDELLEILSETKDPMRVQPHLKKCFEGIYTLEFNAAKEIVGMASAEGEVVKLSTSIQPADAKGMVERWLQQLELQMMTSLRDVASEAITSYATTDREEWVLIWPGQIVQSGSCVQYTAEAIEAITTNTLPELVARSTEQITGLVYLVQGELDPGNRITVEALIVLDVHGRSILEEMVEKNVLDVTDFNWISQLRYYWRGDRMTCSMITTEVEYGFEYLGNIGRLVATPLTDRCFRTLMSALKLNLGGAPEGPAGTGKTETTKDLAKAVAKKCVVFNCSDGLDYKALGKFFKGLAQSGAWACFDEFNRIELEVLSVVAQQILSIQLAILRREKRFVFEGTEISLNPTCSVFITMNPGYAGRTELPDNLKVLFRTVAMMVPDYAMIGEITLYSNGFVCAGPLARKIVQAYKLCSEQLSSQNHYDYGMRAVKSVLLASGALKKNYPEKDEAQLVLRAIIDVNMPKFLSQDVPLFAGIYSDLFPGVEIPQPDRAELLKCINKDLEKRNLQATEWYLEKIIQIYEMMLVRHGFMIVGPPMGGKTQAYQCLADSLRTLQLMKPPPRHKEFGAIYRIINPKAITMGQLYGCFDPASHEWSDGVLAIAFREYAMSITRDRKWILFDGPVDAVWIENMNTVLDDNKKLCLMSGEIIQMTNKMNLIFEPADLEFASPATVSRCGMIYMEPEQLGWRAFLESYNTHLSKRLIPEQFELILELIEWLVPPIFEFLLLKCQHFVHVGEIHQFYSFTRLFTCLLEGEAQFSTVWLQCTFVFSLLWGLCPTLTGDSRKIFDVFFRKLLDGSNAAYPKPKSFKLTKNQLFQDKDTVFDYVYDKRNNGTWISWMDLEKEAPLASNAKVNDLIILTNENACLRYFVSKMVKSKIPILIVGPTGTGKSSLVLNFLLSLPKERYITNTINFSARTTANQTQDIIMSKVDRRRKGVFGPSMGKKCVLFVDDLSMPQKEQYGAQPPLELLRQWIDHGHWYDLKDMVRQEVVDVLLVSAMLPPGGGSNLISSRLTRHTILITLDSFEDNTLNKIFCTIMDWHFGKGFPEALTRQAKAVVAATMEVYKAVTLGFLPTPSKCHYLFNLRDFSRVIRGILLVPATHMKELNKLVILWIHETYRVFYDRLIDDADRTKLFDLVYKAVYGNYRVHMDQVMTELGYVPEGEKFSNKHAANIFFGNYMEPDADPKIYDQVTDLDDMAVKMEYYLEEYNVVSSSPMALVMFRYALDHISRCTRVLLQDNGNLLLVGVGGSGRSSAVKLAASILEMNVIQIEISRVYGQNEWRDDIRKMLMKAGIIGKPLVFLFADNQIMYEGMVEDINMLLNTGDIPNLYGMEEKVEILEKMQAAVREAGKKIETTPLAMFGFYVERVKANLRIVMAMSPIGDSFRNRLRMFPSLINCCTIDWFTAWPPEALERVASMFISKMENVDDDLRAACVEMCQLFHMSVVKLSDRFYADQKRKVYVTPTSYLELIKAFQNLYAMKVNQITNSRIRYETGLEQLDFAAGQVAVMQQNLIDLQPLLVETSDKTEKLMIKIEQDTVVVEKQKEIVGADEALANEAAAAAQAIKDDCESDLAEAVPALEAALNALNTLKPADITLVKSMKNPPAGVKLVMEAVCVMKGIKGDRKMDANGKPFEDYWGPSQKMLGDMKFLESLKNYDKDNIPVPIMKKIRDKFIPDREFDPAVIAKVSSACEGLCKWVRAMDVYDRVIKVVAPKKAALAQAEGELQGQMTILNQKRAQLQSVLDKLQALNDEFAEMTRKKKGLEDEIDLCSTKLNRAEQLIGGLGGEKARWTELARQLQDLLSNIIGDVLLSAGFIAYLGPYTVNYRREIIQLWNERTKYLKIPCSDTYSLIATLGEPVVIRMWNIAGLPVDAFSIENGIIVEKSRRWPLMIDPQEQANKWVKNMERENQLKVIKLTDPNYARVLENAIQLGFPVILENIREMLDAVLEPVLLRNIFRSGGIDCLKLGDNILEYNHSFRFYITTRISNPHYLPEIAVKVTLLNFMITPQGLQDQLLGIVVAQDMPALELKKNQLIVEGANNKRTLKEIEDKILEVLSSAGNILEDESANQILSSSKVLSIEIEAKQAAAAITEKEIDEARLLYVPVSKHSSVLFFCISDLANIDPMYQYSLNWFINLYNQAISNSPKSENLDERLEGLNAYFTKSIYENVCRSLFEKDKLIFSLVLTLGILRAQGKIDDELVAFLLTGGVALDNPYENPAPSWLSEKSWSEIVRSSNIAGLRGFKENFEKNLNAWKDFYDLSAPHEATFPAPYEEIKGIPKLIILRCIRPDKIIPLVQQYVIAEMGRPYIEPPPFDLEKSYNDSNCCSPLIFILSPGSDPMTGLGPIAANMINTAIQTGGWVVLQNCHVMDSWMGELERICAEVIIPQETHPSFRCWLTSYPSRAFPVTVLQNGVKMTNEAPKGLKNNIYRSYISDPICDPEFYISCPRTEDWRRLLFALCFFHAIVQERRAFGPLGWNIQYEFNESDLRICIMQLQMFLTEYTETPFDALNYLAGECNYGGRVTDDKDRRLILSLLSIFYNEDVTTDPEYSFSPSGDYVMPPSMDYNSVLEHIKALPLIAKPEVFGLHENADITKDNKEAAALLFGCLLTQTSIIAGGGGGEGEAGGGVVDLTRDMMARLPKQYDVLEVANKYPVQYYNSMNTVLKQELIRYNRLLSVVRRTLHGVHMAAQGLAIMSAELESCNNAFVKGIVPEAWMSKSYPSMKPLGSYVTDLLARLKFLQDWIDEGPPIVFWISGFYFTQSFLTGVLQNYSRHNKIPIDQVHFEFSITSMEAECQEEPTFGVYCKGIFLEGARWNRQTMQLDESYPKILFDTIPIIWFKPALIAEFRPPPCYFCPIYKTSERKGVLATTETLRMCVPSVTSKCEGTGSAGSGYPGRDATATVLAAALGPGAETADADAAGDSEEARAMAQAQAQFTRSSESDAWALLALKSAPPSPSKVQWAQEPAPTAIARLDGRDFEYLIRQKRIVIGRNSSRGQVDVNMGHSSFISRRHLELFYEHPEFYLTCNSKNGVLVDGVFQRKGAPPMLLPKRCTLRFPSTNIRLEFQSLVEQSGVGVAATSGSPMPPLRITIPSDNDGRSPAPSPTGTISAANSCPTSPRGAGSSGRRHTDMGLAEHCAALAEHQRPSSNGTAASSANSDSGYGSTRDGRESRDVRDARDDAKPPYSYANLIVQAVASAPDKQLTLSGIYSYITKNYPYYRTADKGWQNSIRHNLSLNRYFIKVPRSQEEPGKGSFWRIDPQSEGKLIELAFKPRRPRGVQFRAPFGLSSRSAPTSPSQVGVSGLVTPEELSREPTPDLFPNEDQEHQQASQQRLSNSSQSTQYLFPQRSGVSQSAPGSPGYGSGYNSSGNALVMAGHQITVVTNGAGGEREEKYVVGTTSGGNLVSIQEEEVPANVLIHQHSPYYAGNYGVSGDENVVGGELVIEEEPRTPPHKRRRMHNISDLDDRRAY</sequence>